<dbReference type="SUPFAM" id="SSF53187">
    <property type="entry name" value="Zn-dependent exopeptidases"/>
    <property type="match status" value="1"/>
</dbReference>
<keyword evidence="1 7" id="KW-0378">Hydrolase</keyword>
<feature type="signal peptide" evidence="4">
    <location>
        <begin position="1"/>
        <end position="24"/>
    </location>
</feature>
<dbReference type="PANTHER" id="PTHR30404">
    <property type="entry name" value="N-ACETYLMURAMOYL-L-ALANINE AMIDASE"/>
    <property type="match status" value="1"/>
</dbReference>
<sequence length="587" mass="64664">MFKGFALIPLSLVLLSTQAGVVMAQPEKALFLAYPPDQHQTTANQIFLIGSAQPDAPVLINQQPIEQSPSGYFAAIIPLQLGTNQITLRYKNQEIKRTIIRNSNTPTLPNVLGFAPNSLVPNRNISRLPQEPICFSAVAPNPATVTVQLGGQTINLQPQDKTVQLPPNNAVLNGNNQPIIAPVTQYQGCARFSQLGNLGKPTFQLQVNEQMTTATSDGTVTILDPNQLAAIAVTADPGVARTGPTTDHSRLTPLPQGTQASVNGTEGEWLRLDYGAWINSAETKVLAGQAPPQSLIRSINYRPLPTATEIIFPLQVPVPITVKQEDDQLSLILYNTTAQTDTIRLDNDPIIERLDWQQIQPNQIKYTFHFKSKQQWGYDLRYEGTSLILSLRYPPTLSQDPQSLQGVSILLDPGHGGQEPGAIGPNGYPEKAINLLIAQKLAPLLRQRGATVYLTRETDQDVSLQERVRQINTLKPAIAVSIHYNSLPDGGNPIKTKGLSAFWYQPQAENLATFLQTYLVKKLNRPSYGIYWNNLALARPHTTPSVLLELGFMINPQEFEWVTNSQEQDKLVRALADGITAWFHQPS</sequence>
<evidence type="ECO:0000313" key="7">
    <source>
        <dbReference type="EMBL" id="UXE62352.1"/>
    </source>
</evidence>
<evidence type="ECO:0000259" key="6">
    <source>
        <dbReference type="SMART" id="SM00646"/>
    </source>
</evidence>
<feature type="domain" description="MurNAc-LAA" evidence="6">
    <location>
        <begin position="468"/>
        <end position="580"/>
    </location>
</feature>
<name>A0A977PX74_9CYAN</name>
<dbReference type="InterPro" id="IPR013783">
    <property type="entry name" value="Ig-like_fold"/>
</dbReference>
<dbReference type="InterPro" id="IPR002508">
    <property type="entry name" value="MurNAc-LAA_cat"/>
</dbReference>
<dbReference type="GO" id="GO:0071555">
    <property type="term" value="P:cell wall organization"/>
    <property type="evidence" value="ECO:0007669"/>
    <property type="project" value="UniProtKB-KW"/>
</dbReference>
<dbReference type="CDD" id="cd02696">
    <property type="entry name" value="MurNAc-LAA"/>
    <property type="match status" value="1"/>
</dbReference>
<dbReference type="GO" id="GO:0008745">
    <property type="term" value="F:N-acetylmuramoyl-L-alanine amidase activity"/>
    <property type="evidence" value="ECO:0007669"/>
    <property type="project" value="UniProtKB-EC"/>
</dbReference>
<dbReference type="FunFam" id="3.40.630.40:FF:000019">
    <property type="entry name" value="N-acetylmuramoyl-L-alanine amidase, putative"/>
    <property type="match status" value="1"/>
</dbReference>
<dbReference type="KEGG" id="wna:KA717_06025"/>
<evidence type="ECO:0000256" key="3">
    <source>
        <dbReference type="SAM" id="MobiDB-lite"/>
    </source>
</evidence>
<proteinExistence type="predicted"/>
<keyword evidence="4" id="KW-0732">Signal</keyword>
<evidence type="ECO:0000259" key="5">
    <source>
        <dbReference type="SMART" id="SM00287"/>
    </source>
</evidence>
<dbReference type="GO" id="GO:0030288">
    <property type="term" value="C:outer membrane-bounded periplasmic space"/>
    <property type="evidence" value="ECO:0007669"/>
    <property type="project" value="TreeGrafter"/>
</dbReference>
<dbReference type="PANTHER" id="PTHR30404:SF0">
    <property type="entry name" value="N-ACETYLMURAMOYL-L-ALANINE AMIDASE AMIC"/>
    <property type="match status" value="1"/>
</dbReference>
<dbReference type="GO" id="GO:0009253">
    <property type="term" value="P:peptidoglycan catabolic process"/>
    <property type="evidence" value="ECO:0007669"/>
    <property type="project" value="InterPro"/>
</dbReference>
<dbReference type="EMBL" id="CP073041">
    <property type="protein sequence ID" value="UXE62352.1"/>
    <property type="molecule type" value="Genomic_DNA"/>
</dbReference>
<dbReference type="InterPro" id="IPR050695">
    <property type="entry name" value="N-acetylmuramoyl_amidase_3"/>
</dbReference>
<keyword evidence="2" id="KW-0961">Cell wall biogenesis/degradation</keyword>
<evidence type="ECO:0000256" key="1">
    <source>
        <dbReference type="ARBA" id="ARBA00022801"/>
    </source>
</evidence>
<organism evidence="7">
    <name type="scientific">Woronichinia naegeliana WA131</name>
    <dbReference type="NCBI Taxonomy" id="2824559"/>
    <lineage>
        <taxon>Bacteria</taxon>
        <taxon>Bacillati</taxon>
        <taxon>Cyanobacteriota</taxon>
        <taxon>Cyanophyceae</taxon>
        <taxon>Synechococcales</taxon>
        <taxon>Coelosphaeriaceae</taxon>
        <taxon>Woronichinia</taxon>
    </lineage>
</organism>
<dbReference type="SMART" id="SM00287">
    <property type="entry name" value="SH3b"/>
    <property type="match status" value="1"/>
</dbReference>
<feature type="region of interest" description="Disordered" evidence="3">
    <location>
        <begin position="239"/>
        <end position="262"/>
    </location>
</feature>
<feature type="domain" description="SH3b" evidence="5">
    <location>
        <begin position="228"/>
        <end position="286"/>
    </location>
</feature>
<feature type="chain" id="PRO_5037174123" evidence="4">
    <location>
        <begin position="25"/>
        <end position="587"/>
    </location>
</feature>
<reference evidence="7" key="1">
    <citation type="submission" date="2021-04" db="EMBL/GenBank/DDBJ databases">
        <title>Genome sequence of Woronichinia naegeliana from Washington state freshwater lake bloom.</title>
        <authorList>
            <person name="Dreher T.W."/>
        </authorList>
    </citation>
    <scope>NUCLEOTIDE SEQUENCE</scope>
    <source>
        <strain evidence="7">WA131</strain>
    </source>
</reference>
<dbReference type="AlphaFoldDB" id="A0A977PX74"/>
<evidence type="ECO:0000256" key="4">
    <source>
        <dbReference type="SAM" id="SignalP"/>
    </source>
</evidence>
<dbReference type="Proteomes" id="UP001065613">
    <property type="component" value="Chromosome"/>
</dbReference>
<evidence type="ECO:0000256" key="2">
    <source>
        <dbReference type="ARBA" id="ARBA00023316"/>
    </source>
</evidence>
<dbReference type="Gene3D" id="3.40.630.40">
    <property type="entry name" value="Zn-dependent exopeptidases"/>
    <property type="match status" value="1"/>
</dbReference>
<gene>
    <name evidence="7" type="ORF">KA717_06025</name>
</gene>
<accession>A0A977PX74</accession>
<dbReference type="Pfam" id="PF01520">
    <property type="entry name" value="Amidase_3"/>
    <property type="match status" value="1"/>
</dbReference>
<dbReference type="EC" id="3.5.1.28" evidence="7"/>
<dbReference type="InterPro" id="IPR003646">
    <property type="entry name" value="SH3-like_bac-type"/>
</dbReference>
<dbReference type="SMART" id="SM00646">
    <property type="entry name" value="Ami_3"/>
    <property type="match status" value="1"/>
</dbReference>
<protein>
    <submittedName>
        <fullName evidence="7">N-acetylmuramoyl-L-alanine amidase</fullName>
        <ecNumber evidence="7">3.5.1.28</ecNumber>
    </submittedName>
</protein>
<dbReference type="Gene3D" id="2.60.40.10">
    <property type="entry name" value="Immunoglobulins"/>
    <property type="match status" value="1"/>
</dbReference>